<protein>
    <recommendedName>
        <fullName evidence="3">Stc1 domain-containing protein</fullName>
    </recommendedName>
</protein>
<evidence type="ECO:0000313" key="2">
    <source>
        <dbReference type="Proteomes" id="UP001610335"/>
    </source>
</evidence>
<sequence length="280" mass="30505">MPNPETRTCVKCNRTGPVDLFRNGRSESNILKMCFKCRKTSSDSHKRRRARDAAARAAGQAEVTNRHVAQNAPLPAPLPLHLPLAIPRSPSVPVPAQNHSLAAFPALPGSAEFDLSHTGDIDFGQPYLPSPLYGMDEVNGVMHIPGFPDLMSSPLDPETGGQLANLCDNYPPIISTAATFVNEDEGNYEVDCEHLRPMTPAAATSVNEEDDYEHLRSRTPAAATFMNEDEGNYEVDCEHLRSVSPAATTFMNQDEGNYEHLLSMFGEPKGESNNAAGQNM</sequence>
<evidence type="ECO:0000313" key="1">
    <source>
        <dbReference type="EMBL" id="KAL2818188.1"/>
    </source>
</evidence>
<organism evidence="1 2">
    <name type="scientific">Aspergillus cavernicola</name>
    <dbReference type="NCBI Taxonomy" id="176166"/>
    <lineage>
        <taxon>Eukaryota</taxon>
        <taxon>Fungi</taxon>
        <taxon>Dikarya</taxon>
        <taxon>Ascomycota</taxon>
        <taxon>Pezizomycotina</taxon>
        <taxon>Eurotiomycetes</taxon>
        <taxon>Eurotiomycetidae</taxon>
        <taxon>Eurotiales</taxon>
        <taxon>Aspergillaceae</taxon>
        <taxon>Aspergillus</taxon>
        <taxon>Aspergillus subgen. Nidulantes</taxon>
    </lineage>
</organism>
<dbReference type="EMBL" id="JBFXLS010000086">
    <property type="protein sequence ID" value="KAL2818188.1"/>
    <property type="molecule type" value="Genomic_DNA"/>
</dbReference>
<accession>A0ABR4HU22</accession>
<comment type="caution">
    <text evidence="1">The sequence shown here is derived from an EMBL/GenBank/DDBJ whole genome shotgun (WGS) entry which is preliminary data.</text>
</comment>
<dbReference type="Proteomes" id="UP001610335">
    <property type="component" value="Unassembled WGS sequence"/>
</dbReference>
<name>A0ABR4HU22_9EURO</name>
<gene>
    <name evidence="1" type="ORF">BDW59DRAFT_165635</name>
</gene>
<proteinExistence type="predicted"/>
<keyword evidence="2" id="KW-1185">Reference proteome</keyword>
<evidence type="ECO:0008006" key="3">
    <source>
        <dbReference type="Google" id="ProtNLM"/>
    </source>
</evidence>
<reference evidence="1 2" key="1">
    <citation type="submission" date="2024-07" db="EMBL/GenBank/DDBJ databases">
        <title>Section-level genome sequencing and comparative genomics of Aspergillus sections Usti and Cavernicolus.</title>
        <authorList>
            <consortium name="Lawrence Berkeley National Laboratory"/>
            <person name="Nybo J.L."/>
            <person name="Vesth T.C."/>
            <person name="Theobald S."/>
            <person name="Frisvad J.C."/>
            <person name="Larsen T.O."/>
            <person name="Kjaerboelling I."/>
            <person name="Rothschild-Mancinelli K."/>
            <person name="Lyhne E.K."/>
            <person name="Kogle M.E."/>
            <person name="Barry K."/>
            <person name="Clum A."/>
            <person name="Na H."/>
            <person name="Ledsgaard L."/>
            <person name="Lin J."/>
            <person name="Lipzen A."/>
            <person name="Kuo A."/>
            <person name="Riley R."/>
            <person name="Mondo S."/>
            <person name="LaButti K."/>
            <person name="Haridas S."/>
            <person name="Pangalinan J."/>
            <person name="Salamov A.A."/>
            <person name="Simmons B.A."/>
            <person name="Magnuson J.K."/>
            <person name="Chen J."/>
            <person name="Drula E."/>
            <person name="Henrissat B."/>
            <person name="Wiebenga A."/>
            <person name="Lubbers R.J."/>
            <person name="Gomes A.C."/>
            <person name="Makela M.R."/>
            <person name="Stajich J."/>
            <person name="Grigoriev I.V."/>
            <person name="Mortensen U.H."/>
            <person name="De vries R.P."/>
            <person name="Baker S.E."/>
            <person name="Andersen M.R."/>
        </authorList>
    </citation>
    <scope>NUCLEOTIDE SEQUENCE [LARGE SCALE GENOMIC DNA]</scope>
    <source>
        <strain evidence="1 2">CBS 600.67</strain>
    </source>
</reference>